<dbReference type="PANTHER" id="PTHR30250:SF11">
    <property type="entry name" value="O-ANTIGEN TRANSPORTER-RELATED"/>
    <property type="match status" value="1"/>
</dbReference>
<feature type="transmembrane region" description="Helical" evidence="6">
    <location>
        <begin position="117"/>
        <end position="137"/>
    </location>
</feature>
<feature type="transmembrane region" description="Helical" evidence="6">
    <location>
        <begin position="12"/>
        <end position="36"/>
    </location>
</feature>
<dbReference type="CDD" id="cd13128">
    <property type="entry name" value="MATE_Wzx_like"/>
    <property type="match status" value="1"/>
</dbReference>
<dbReference type="EMBL" id="VMGN01000020">
    <property type="protein sequence ID" value="TSC94112.1"/>
    <property type="molecule type" value="Genomic_DNA"/>
</dbReference>
<feature type="transmembrane region" description="Helical" evidence="6">
    <location>
        <begin position="382"/>
        <end position="402"/>
    </location>
</feature>
<dbReference type="InterPro" id="IPR050833">
    <property type="entry name" value="Poly_Biosynth_Transport"/>
</dbReference>
<evidence type="ECO:0000256" key="2">
    <source>
        <dbReference type="ARBA" id="ARBA00022475"/>
    </source>
</evidence>
<dbReference type="Proteomes" id="UP000316495">
    <property type="component" value="Unassembled WGS sequence"/>
</dbReference>
<reference evidence="7 8" key="1">
    <citation type="submission" date="2017-07" db="EMBL/GenBank/DDBJ databases">
        <title>Mechanisms for carbon and nitrogen cycling indicate functional differentiation within the Candidate Phyla Radiation.</title>
        <authorList>
            <person name="Danczak R.E."/>
            <person name="Johnston M.D."/>
            <person name="Kenah C."/>
            <person name="Slattery M."/>
            <person name="Wrighton K.C."/>
            <person name="Wilkins M.J."/>
        </authorList>
    </citation>
    <scope>NUCLEOTIDE SEQUENCE [LARGE SCALE GENOMIC DNA]</scope>
    <source>
        <strain evidence="7">Athens1014_28</strain>
    </source>
</reference>
<evidence type="ECO:0000256" key="6">
    <source>
        <dbReference type="SAM" id="Phobius"/>
    </source>
</evidence>
<feature type="transmembrane region" description="Helical" evidence="6">
    <location>
        <begin position="439"/>
        <end position="459"/>
    </location>
</feature>
<dbReference type="AlphaFoldDB" id="A0A554LMM9"/>
<comment type="caution">
    <text evidence="7">The sequence shown here is derived from an EMBL/GenBank/DDBJ whole genome shotgun (WGS) entry which is preliminary data.</text>
</comment>
<proteinExistence type="predicted"/>
<feature type="transmembrane region" description="Helical" evidence="6">
    <location>
        <begin position="211"/>
        <end position="229"/>
    </location>
</feature>
<evidence type="ECO:0000256" key="3">
    <source>
        <dbReference type="ARBA" id="ARBA00022692"/>
    </source>
</evidence>
<feature type="transmembrane region" description="Helical" evidence="6">
    <location>
        <begin position="249"/>
        <end position="269"/>
    </location>
</feature>
<feature type="transmembrane region" description="Helical" evidence="6">
    <location>
        <begin position="357"/>
        <end position="376"/>
    </location>
</feature>
<gene>
    <name evidence="7" type="ORF">Athens101428_424</name>
</gene>
<comment type="subcellular location">
    <subcellularLocation>
        <location evidence="1">Cell membrane</location>
        <topology evidence="1">Multi-pass membrane protein</topology>
    </subcellularLocation>
</comment>
<feature type="transmembrane region" description="Helical" evidence="6">
    <location>
        <begin position="290"/>
        <end position="310"/>
    </location>
</feature>
<evidence type="ECO:0000313" key="7">
    <source>
        <dbReference type="EMBL" id="TSC94112.1"/>
    </source>
</evidence>
<evidence type="ECO:0000256" key="5">
    <source>
        <dbReference type="ARBA" id="ARBA00023136"/>
    </source>
</evidence>
<protein>
    <submittedName>
        <fullName evidence="7">Heteropolysaccharide repeat-containing protein</fullName>
    </submittedName>
</protein>
<keyword evidence="3 6" id="KW-0812">Transmembrane</keyword>
<name>A0A554LMM9_9BACT</name>
<keyword evidence="2" id="KW-1003">Cell membrane</keyword>
<dbReference type="Pfam" id="PF01943">
    <property type="entry name" value="Polysacc_synt"/>
    <property type="match status" value="1"/>
</dbReference>
<keyword evidence="5 6" id="KW-0472">Membrane</keyword>
<evidence type="ECO:0000313" key="8">
    <source>
        <dbReference type="Proteomes" id="UP000316495"/>
    </source>
</evidence>
<sequence length="477" mass="52831">MEKESNIIAKNIVSQIIGRVVILGLSLITIKIIANYLGTAGTGYYNTIITYLSFFITFADFGLFSVGVREIAKHPEKREKLLGNIFSIRLISALVAGTAAIAIVFLTNYPAEIKTGVLVASLFFFFNLAGSIFDMIFQVRMEMQKVATAEVLSKIIAVASLYFVYIFNLGFYAVVATVSISAIAGFLIKFLMLKKSHLVKLCFESETVKDILRMSIPMGVIFVVDNFYFKVDTLILFYFKGAVDVGIYAIAYRVLETTMFAAAFLAYSLKPLLSKNIENDKEKAAKAATQGLTFLLFMALSIVVACTTFSKEIITFLANSDFVSGAPALIILSFSGILIYLNVLLGEIMIARDLRKYLFVLAISVLAFNIITNIIFIPRYSFIAAAYTTLASEILLFVLGFYMSKKIIPLKIDFGRFFKLAISAVLAILLASAMKSTGLYFLFPIAISLGFYLFVAYILDAVPKNIINNYLSSIKNR</sequence>
<feature type="transmembrane region" description="Helical" evidence="6">
    <location>
        <begin position="48"/>
        <end position="69"/>
    </location>
</feature>
<organism evidence="7 8">
    <name type="scientific">Candidatus Berkelbacteria bacterium Athens1014_28</name>
    <dbReference type="NCBI Taxonomy" id="2017145"/>
    <lineage>
        <taxon>Bacteria</taxon>
        <taxon>Candidatus Berkelbacteria</taxon>
    </lineage>
</organism>
<keyword evidence="4 6" id="KW-1133">Transmembrane helix</keyword>
<feature type="transmembrane region" description="Helical" evidence="6">
    <location>
        <begin position="146"/>
        <end position="165"/>
    </location>
</feature>
<dbReference type="PANTHER" id="PTHR30250">
    <property type="entry name" value="PST FAMILY PREDICTED COLANIC ACID TRANSPORTER"/>
    <property type="match status" value="1"/>
</dbReference>
<evidence type="ECO:0000256" key="1">
    <source>
        <dbReference type="ARBA" id="ARBA00004651"/>
    </source>
</evidence>
<evidence type="ECO:0000256" key="4">
    <source>
        <dbReference type="ARBA" id="ARBA00022989"/>
    </source>
</evidence>
<dbReference type="InterPro" id="IPR002797">
    <property type="entry name" value="Polysacc_synth"/>
</dbReference>
<feature type="transmembrane region" description="Helical" evidence="6">
    <location>
        <begin position="322"/>
        <end position="345"/>
    </location>
</feature>
<accession>A0A554LMM9</accession>
<feature type="transmembrane region" description="Helical" evidence="6">
    <location>
        <begin position="81"/>
        <end position="105"/>
    </location>
</feature>
<feature type="transmembrane region" description="Helical" evidence="6">
    <location>
        <begin position="414"/>
        <end position="433"/>
    </location>
</feature>
<dbReference type="GO" id="GO:0005886">
    <property type="term" value="C:plasma membrane"/>
    <property type="evidence" value="ECO:0007669"/>
    <property type="project" value="UniProtKB-SubCell"/>
</dbReference>
<feature type="transmembrane region" description="Helical" evidence="6">
    <location>
        <begin position="171"/>
        <end position="191"/>
    </location>
</feature>